<dbReference type="CDD" id="cd00190">
    <property type="entry name" value="Tryp_SPc"/>
    <property type="match status" value="1"/>
</dbReference>
<evidence type="ECO:0000259" key="11">
    <source>
        <dbReference type="PROSITE" id="PS50240"/>
    </source>
</evidence>
<evidence type="ECO:0000256" key="9">
    <source>
        <dbReference type="RuleBase" id="RU363034"/>
    </source>
</evidence>
<dbReference type="SMART" id="SM00020">
    <property type="entry name" value="Tryp_SPc"/>
    <property type="match status" value="1"/>
</dbReference>
<keyword evidence="13" id="KW-1185">Reference proteome</keyword>
<dbReference type="InterPro" id="IPR001314">
    <property type="entry name" value="Peptidase_S1A"/>
</dbReference>
<evidence type="ECO:0000256" key="7">
    <source>
        <dbReference type="ARBA" id="ARBA00023145"/>
    </source>
</evidence>
<dbReference type="GO" id="GO:0005576">
    <property type="term" value="C:extracellular region"/>
    <property type="evidence" value="ECO:0007669"/>
    <property type="project" value="UniProtKB-SubCell"/>
</dbReference>
<proteinExistence type="predicted"/>
<evidence type="ECO:0000256" key="1">
    <source>
        <dbReference type="ARBA" id="ARBA00004613"/>
    </source>
</evidence>
<reference evidence="12" key="1">
    <citation type="submission" date="2025-08" db="UniProtKB">
        <authorList>
            <consortium name="Ensembl"/>
        </authorList>
    </citation>
    <scope>IDENTIFICATION</scope>
</reference>
<dbReference type="PANTHER" id="PTHR24271">
    <property type="entry name" value="KALLIKREIN-RELATED"/>
    <property type="match status" value="1"/>
</dbReference>
<dbReference type="SUPFAM" id="SSF50494">
    <property type="entry name" value="Trypsin-like serine proteases"/>
    <property type="match status" value="1"/>
</dbReference>
<evidence type="ECO:0000256" key="6">
    <source>
        <dbReference type="ARBA" id="ARBA00022825"/>
    </source>
</evidence>
<dbReference type="Pfam" id="PF00089">
    <property type="entry name" value="Trypsin"/>
    <property type="match status" value="1"/>
</dbReference>
<dbReference type="InterPro" id="IPR043504">
    <property type="entry name" value="Peptidase_S1_PA_chymotrypsin"/>
</dbReference>
<keyword evidence="5 9" id="KW-0378">Hydrolase</keyword>
<dbReference type="FunFam" id="2.40.10.10:FF:000005">
    <property type="entry name" value="Serine protease 37"/>
    <property type="match status" value="1"/>
</dbReference>
<keyword evidence="8" id="KW-1015">Disulfide bond</keyword>
<dbReference type="InterPro" id="IPR009003">
    <property type="entry name" value="Peptidase_S1_PA"/>
</dbReference>
<dbReference type="GO" id="GO:0006508">
    <property type="term" value="P:proteolysis"/>
    <property type="evidence" value="ECO:0007669"/>
    <property type="project" value="UniProtKB-KW"/>
</dbReference>
<evidence type="ECO:0000256" key="4">
    <source>
        <dbReference type="ARBA" id="ARBA00022729"/>
    </source>
</evidence>
<reference evidence="12" key="2">
    <citation type="submission" date="2025-09" db="UniProtKB">
        <authorList>
            <consortium name="Ensembl"/>
        </authorList>
    </citation>
    <scope>IDENTIFICATION</scope>
</reference>
<evidence type="ECO:0000256" key="2">
    <source>
        <dbReference type="ARBA" id="ARBA00022525"/>
    </source>
</evidence>
<dbReference type="GeneTree" id="ENSGT00940000162255"/>
<dbReference type="Proteomes" id="UP000594220">
    <property type="component" value="Unplaced"/>
</dbReference>
<evidence type="ECO:0000313" key="13">
    <source>
        <dbReference type="Proteomes" id="UP000594220"/>
    </source>
</evidence>
<comment type="subcellular location">
    <subcellularLocation>
        <location evidence="1">Secreted</location>
    </subcellularLocation>
</comment>
<dbReference type="Ensembl" id="ENSCPRT00005025318.1">
    <property type="protein sequence ID" value="ENSCPRP00005021672.1"/>
    <property type="gene ID" value="ENSCPRG00005015055.1"/>
</dbReference>
<name>A0A7M4F9D8_CROPO</name>
<dbReference type="InterPro" id="IPR018114">
    <property type="entry name" value="TRYPSIN_HIS"/>
</dbReference>
<dbReference type="PROSITE" id="PS00135">
    <property type="entry name" value="TRYPSIN_SER"/>
    <property type="match status" value="1"/>
</dbReference>
<feature type="signal peptide" evidence="10">
    <location>
        <begin position="1"/>
        <end position="24"/>
    </location>
</feature>
<dbReference type="PROSITE" id="PS50240">
    <property type="entry name" value="TRYPSIN_DOM"/>
    <property type="match status" value="1"/>
</dbReference>
<keyword evidence="6 9" id="KW-0720">Serine protease</keyword>
<keyword evidence="4 10" id="KW-0732">Signal</keyword>
<feature type="chain" id="PRO_5029505538" evidence="10">
    <location>
        <begin position="25"/>
        <end position="261"/>
    </location>
</feature>
<dbReference type="InterPro" id="IPR001254">
    <property type="entry name" value="Trypsin_dom"/>
</dbReference>
<protein>
    <submittedName>
        <fullName evidence="12">Complement factor D</fullName>
    </submittedName>
</protein>
<keyword evidence="3 9" id="KW-0645">Protease</keyword>
<evidence type="ECO:0000256" key="8">
    <source>
        <dbReference type="ARBA" id="ARBA00023157"/>
    </source>
</evidence>
<dbReference type="PROSITE" id="PS00134">
    <property type="entry name" value="TRYPSIN_HIS"/>
    <property type="match status" value="1"/>
</dbReference>
<keyword evidence="7" id="KW-0865">Zymogen</keyword>
<evidence type="ECO:0000256" key="5">
    <source>
        <dbReference type="ARBA" id="ARBA00022801"/>
    </source>
</evidence>
<keyword evidence="2" id="KW-0964">Secreted</keyword>
<dbReference type="Gene3D" id="2.40.10.10">
    <property type="entry name" value="Trypsin-like serine proteases"/>
    <property type="match status" value="2"/>
</dbReference>
<dbReference type="GO" id="GO:0004252">
    <property type="term" value="F:serine-type endopeptidase activity"/>
    <property type="evidence" value="ECO:0007669"/>
    <property type="project" value="InterPro"/>
</dbReference>
<feature type="domain" description="Peptidase S1" evidence="11">
    <location>
        <begin position="29"/>
        <end position="250"/>
    </location>
</feature>
<organism evidence="12 13">
    <name type="scientific">Crocodylus porosus</name>
    <name type="common">Saltwater crocodile</name>
    <name type="synonym">Estuarine crocodile</name>
    <dbReference type="NCBI Taxonomy" id="8502"/>
    <lineage>
        <taxon>Eukaryota</taxon>
        <taxon>Metazoa</taxon>
        <taxon>Chordata</taxon>
        <taxon>Craniata</taxon>
        <taxon>Vertebrata</taxon>
        <taxon>Euteleostomi</taxon>
        <taxon>Archelosauria</taxon>
        <taxon>Archosauria</taxon>
        <taxon>Crocodylia</taxon>
        <taxon>Longirostres</taxon>
        <taxon>Crocodylidae</taxon>
        <taxon>Crocodylus</taxon>
    </lineage>
</organism>
<dbReference type="InterPro" id="IPR033116">
    <property type="entry name" value="TRYPSIN_SER"/>
</dbReference>
<dbReference type="PRINTS" id="PR00722">
    <property type="entry name" value="CHYMOTRYPSIN"/>
</dbReference>
<dbReference type="PANTHER" id="PTHR24271:SF54">
    <property type="entry name" value="COMPLEMENT FACTOR D"/>
    <property type="match status" value="1"/>
</dbReference>
<evidence type="ECO:0000313" key="12">
    <source>
        <dbReference type="Ensembl" id="ENSCPRP00005021672.1"/>
    </source>
</evidence>
<evidence type="ECO:0000256" key="3">
    <source>
        <dbReference type="ARBA" id="ARBA00022670"/>
    </source>
</evidence>
<dbReference type="AlphaFoldDB" id="A0A7M4F9D8"/>
<accession>A0A7M4F9D8</accession>
<evidence type="ECO:0000256" key="10">
    <source>
        <dbReference type="SAM" id="SignalP"/>
    </source>
</evidence>
<gene>
    <name evidence="12" type="primary">CFD</name>
</gene>
<sequence>MARPAALLAPALLLGALLCGESRAPRGRILGGSSAGPHQRPYMASLQVDGQHVCGGLLIAEQWVLSAAHCMEDMKGKAFQVLLGAHSLSQPEPHKRLYAVRAAVRHPGSNTETNDDDLLLLQLEEKATLSEHVKILPFQRQDVDVPPGTLCEAAGWGFTSHSGRKPDVLQQVERLHPGCFGHRAPQLGASSWCPGCVGSPPGGDSGGPLICNGVAEGVVTAGARVCGNFKKPGIYTRIAAYVDWIDGVMAAAGEGSASPSP</sequence>